<feature type="transmembrane region" description="Helical" evidence="7">
    <location>
        <begin position="133"/>
        <end position="152"/>
    </location>
</feature>
<organism evidence="9 10">
    <name type="scientific">Botryosphaeria dothidea</name>
    <dbReference type="NCBI Taxonomy" id="55169"/>
    <lineage>
        <taxon>Eukaryota</taxon>
        <taxon>Fungi</taxon>
        <taxon>Dikarya</taxon>
        <taxon>Ascomycota</taxon>
        <taxon>Pezizomycotina</taxon>
        <taxon>Dothideomycetes</taxon>
        <taxon>Dothideomycetes incertae sedis</taxon>
        <taxon>Botryosphaeriales</taxon>
        <taxon>Botryosphaeriaceae</taxon>
        <taxon>Botryosphaeria</taxon>
    </lineage>
</organism>
<evidence type="ECO:0000259" key="8">
    <source>
        <dbReference type="Pfam" id="PF20684"/>
    </source>
</evidence>
<dbReference type="GO" id="GO:0016020">
    <property type="term" value="C:membrane"/>
    <property type="evidence" value="ECO:0007669"/>
    <property type="project" value="UniProtKB-SubCell"/>
</dbReference>
<proteinExistence type="inferred from homology"/>
<keyword evidence="4 7" id="KW-0472">Membrane</keyword>
<feature type="transmembrane region" description="Helical" evidence="7">
    <location>
        <begin position="218"/>
        <end position="243"/>
    </location>
</feature>
<evidence type="ECO:0000313" key="9">
    <source>
        <dbReference type="EMBL" id="KAF4312775.1"/>
    </source>
</evidence>
<sequence length="437" mass="48743">MVWTNALIGEPPAGLDLAESRTATNNAIGIVLFALATAAMGLRLLARLRFQKVGLDWDDYLMGLGWVLCAGNLACCIAGGFYGLGKHIWSLSPYYMEKITVITFAYVFIYAYSVTIIKYSFIMFYRRIFGLNWFGWFCIGLTTSYLIVYHIVLPLYCDPLKYYWQQWRSPGTGTCPIKEGYFYLGTGIINLLGDIFILSIPIPEIWKLQLTKREKAAIYLIFLLGGFVCIASIIRIKVIWALTQTMDISWAKSDVFIWSSCEPSVAVISGCLPTLRPLFMKFLGRYMGSHHSDPTQSSEPSALETISKKRTRPIKKHTGLTTFGDSQFGTQLGTKIDNEGEEFEMSKGGAKSRILSRLSGSNGDELKLRDDDEVQLTSIAEAKAHDGSAASIRTLATGQSGDDEHRSGAIVVKQTFEWGEEIEQDPKKRTSNSGPRL</sequence>
<feature type="domain" description="Rhodopsin" evidence="8">
    <location>
        <begin position="42"/>
        <end position="280"/>
    </location>
</feature>
<gene>
    <name evidence="9" type="ORF">GTA08_BOTSDO11683</name>
</gene>
<dbReference type="PANTHER" id="PTHR33048">
    <property type="entry name" value="PTH11-LIKE INTEGRAL MEMBRANE PROTEIN (AFU_ORTHOLOGUE AFUA_5G11245)"/>
    <property type="match status" value="1"/>
</dbReference>
<keyword evidence="2 7" id="KW-0812">Transmembrane</keyword>
<feature type="transmembrane region" description="Helical" evidence="7">
    <location>
        <begin position="181"/>
        <end position="206"/>
    </location>
</feature>
<keyword evidence="10" id="KW-1185">Reference proteome</keyword>
<reference evidence="9" key="1">
    <citation type="submission" date="2020-04" db="EMBL/GenBank/DDBJ databases">
        <title>Genome Assembly and Annotation of Botryosphaeria dothidea sdau 11-99, a Latent Pathogen of Apple Fruit Ring Rot in China.</title>
        <authorList>
            <person name="Yu C."/>
            <person name="Diao Y."/>
            <person name="Lu Q."/>
            <person name="Zhao J."/>
            <person name="Cui S."/>
            <person name="Peng C."/>
            <person name="He B."/>
            <person name="Liu H."/>
        </authorList>
    </citation>
    <scope>NUCLEOTIDE SEQUENCE [LARGE SCALE GENOMIC DNA]</scope>
    <source>
        <strain evidence="9">Sdau11-99</strain>
    </source>
</reference>
<name>A0A8H4N8A3_9PEZI</name>
<dbReference type="OrthoDB" id="5429740at2759"/>
<dbReference type="EMBL" id="WWBZ02000002">
    <property type="protein sequence ID" value="KAF4312775.1"/>
    <property type="molecule type" value="Genomic_DNA"/>
</dbReference>
<feature type="transmembrane region" description="Helical" evidence="7">
    <location>
        <begin position="27"/>
        <end position="48"/>
    </location>
</feature>
<evidence type="ECO:0000256" key="5">
    <source>
        <dbReference type="ARBA" id="ARBA00038359"/>
    </source>
</evidence>
<comment type="similarity">
    <text evidence="5">Belongs to the SAT4 family.</text>
</comment>
<accession>A0A8H4N8A3</accession>
<dbReference type="Pfam" id="PF20684">
    <property type="entry name" value="Fung_rhodopsin"/>
    <property type="match status" value="1"/>
</dbReference>
<dbReference type="PANTHER" id="PTHR33048:SF163">
    <property type="entry name" value="INTEGRAL MEMBRANE PROTEIN (AFU_ORTHOLOGUE AFUA_8G05510)"/>
    <property type="match status" value="1"/>
</dbReference>
<dbReference type="InterPro" id="IPR052337">
    <property type="entry name" value="SAT4-like"/>
</dbReference>
<evidence type="ECO:0000256" key="2">
    <source>
        <dbReference type="ARBA" id="ARBA00022692"/>
    </source>
</evidence>
<feature type="region of interest" description="Disordered" evidence="6">
    <location>
        <begin position="340"/>
        <end position="366"/>
    </location>
</feature>
<comment type="caution">
    <text evidence="9">The sequence shown here is derived from an EMBL/GenBank/DDBJ whole genome shotgun (WGS) entry which is preliminary data.</text>
</comment>
<evidence type="ECO:0000256" key="1">
    <source>
        <dbReference type="ARBA" id="ARBA00004141"/>
    </source>
</evidence>
<dbReference type="Proteomes" id="UP000572817">
    <property type="component" value="Unassembled WGS sequence"/>
</dbReference>
<protein>
    <recommendedName>
        <fullName evidence="8">Rhodopsin domain-containing protein</fullName>
    </recommendedName>
</protein>
<feature type="region of interest" description="Disordered" evidence="6">
    <location>
        <begin position="388"/>
        <end position="437"/>
    </location>
</feature>
<evidence type="ECO:0000256" key="7">
    <source>
        <dbReference type="SAM" id="Phobius"/>
    </source>
</evidence>
<dbReference type="AlphaFoldDB" id="A0A8H4N8A3"/>
<comment type="subcellular location">
    <subcellularLocation>
        <location evidence="1">Membrane</location>
        <topology evidence="1">Multi-pass membrane protein</topology>
    </subcellularLocation>
</comment>
<evidence type="ECO:0000256" key="3">
    <source>
        <dbReference type="ARBA" id="ARBA00022989"/>
    </source>
</evidence>
<feature type="transmembrane region" description="Helical" evidence="7">
    <location>
        <begin position="102"/>
        <end position="121"/>
    </location>
</feature>
<evidence type="ECO:0000256" key="6">
    <source>
        <dbReference type="SAM" id="MobiDB-lite"/>
    </source>
</evidence>
<evidence type="ECO:0000256" key="4">
    <source>
        <dbReference type="ARBA" id="ARBA00023136"/>
    </source>
</evidence>
<evidence type="ECO:0000313" key="10">
    <source>
        <dbReference type="Proteomes" id="UP000572817"/>
    </source>
</evidence>
<feature type="region of interest" description="Disordered" evidence="6">
    <location>
        <begin position="290"/>
        <end position="309"/>
    </location>
</feature>
<dbReference type="InterPro" id="IPR049326">
    <property type="entry name" value="Rhodopsin_dom_fungi"/>
</dbReference>
<keyword evidence="3 7" id="KW-1133">Transmembrane helix</keyword>
<feature type="transmembrane region" description="Helical" evidence="7">
    <location>
        <begin position="60"/>
        <end position="82"/>
    </location>
</feature>